<proteinExistence type="predicted"/>
<sequence length="121" mass="12798">MHTSLTNPDPVLLTQQEVLRETPQTDITEFFHAGAPASSHSIMGPPKHLDSAGTTIMVSVGDSIPTTGDNDEDLTRAPTLGGQQAGPKASSSSNCDRVIQASSGLYSQWAGHCSYRDSGYH</sequence>
<dbReference type="AlphaFoldDB" id="A0AAV7MUK6"/>
<dbReference type="Proteomes" id="UP001066276">
    <property type="component" value="Chromosome 9"/>
</dbReference>
<feature type="region of interest" description="Disordered" evidence="1">
    <location>
        <begin position="59"/>
        <end position="95"/>
    </location>
</feature>
<organism evidence="2 3">
    <name type="scientific">Pleurodeles waltl</name>
    <name type="common">Iberian ribbed newt</name>
    <dbReference type="NCBI Taxonomy" id="8319"/>
    <lineage>
        <taxon>Eukaryota</taxon>
        <taxon>Metazoa</taxon>
        <taxon>Chordata</taxon>
        <taxon>Craniata</taxon>
        <taxon>Vertebrata</taxon>
        <taxon>Euteleostomi</taxon>
        <taxon>Amphibia</taxon>
        <taxon>Batrachia</taxon>
        <taxon>Caudata</taxon>
        <taxon>Salamandroidea</taxon>
        <taxon>Salamandridae</taxon>
        <taxon>Pleurodelinae</taxon>
        <taxon>Pleurodeles</taxon>
    </lineage>
</organism>
<keyword evidence="3" id="KW-1185">Reference proteome</keyword>
<comment type="caution">
    <text evidence="2">The sequence shown here is derived from an EMBL/GenBank/DDBJ whole genome shotgun (WGS) entry which is preliminary data.</text>
</comment>
<name>A0AAV7MUK6_PLEWA</name>
<dbReference type="EMBL" id="JANPWB010000013">
    <property type="protein sequence ID" value="KAJ1104653.1"/>
    <property type="molecule type" value="Genomic_DNA"/>
</dbReference>
<protein>
    <submittedName>
        <fullName evidence="2">Uncharacterized protein</fullName>
    </submittedName>
</protein>
<evidence type="ECO:0000313" key="3">
    <source>
        <dbReference type="Proteomes" id="UP001066276"/>
    </source>
</evidence>
<accession>A0AAV7MUK6</accession>
<evidence type="ECO:0000313" key="2">
    <source>
        <dbReference type="EMBL" id="KAJ1104653.1"/>
    </source>
</evidence>
<evidence type="ECO:0000256" key="1">
    <source>
        <dbReference type="SAM" id="MobiDB-lite"/>
    </source>
</evidence>
<reference evidence="2" key="1">
    <citation type="journal article" date="2022" name="bioRxiv">
        <title>Sequencing and chromosome-scale assembly of the giantPleurodeles waltlgenome.</title>
        <authorList>
            <person name="Brown T."/>
            <person name="Elewa A."/>
            <person name="Iarovenko S."/>
            <person name="Subramanian E."/>
            <person name="Araus A.J."/>
            <person name="Petzold A."/>
            <person name="Susuki M."/>
            <person name="Suzuki K.-i.T."/>
            <person name="Hayashi T."/>
            <person name="Toyoda A."/>
            <person name="Oliveira C."/>
            <person name="Osipova E."/>
            <person name="Leigh N.D."/>
            <person name="Simon A."/>
            <person name="Yun M.H."/>
        </authorList>
    </citation>
    <scope>NUCLEOTIDE SEQUENCE</scope>
    <source>
        <strain evidence="2">20211129_DDA</strain>
        <tissue evidence="2">Liver</tissue>
    </source>
</reference>
<gene>
    <name evidence="2" type="ORF">NDU88_002063</name>
</gene>